<reference evidence="1" key="1">
    <citation type="submission" date="2021-05" db="EMBL/GenBank/DDBJ databases">
        <authorList>
            <person name="Pan Q."/>
            <person name="Jouanno E."/>
            <person name="Zahm M."/>
            <person name="Klopp C."/>
            <person name="Cabau C."/>
            <person name="Louis A."/>
            <person name="Berthelot C."/>
            <person name="Parey E."/>
            <person name="Roest Crollius H."/>
            <person name="Montfort J."/>
            <person name="Robinson-Rechavi M."/>
            <person name="Bouchez O."/>
            <person name="Lampietro C."/>
            <person name="Lopez Roques C."/>
            <person name="Donnadieu C."/>
            <person name="Postlethwait J."/>
            <person name="Bobe J."/>
            <person name="Dillon D."/>
            <person name="Chandos A."/>
            <person name="von Hippel F."/>
            <person name="Guiguen Y."/>
        </authorList>
    </citation>
    <scope>NUCLEOTIDE SEQUENCE</scope>
    <source>
        <strain evidence="1">YG-Jan2019</strain>
    </source>
</reference>
<dbReference type="EMBL" id="CM055756">
    <property type="protein sequence ID" value="KAJ7989734.1"/>
    <property type="molecule type" value="Genomic_DNA"/>
</dbReference>
<proteinExistence type="predicted"/>
<dbReference type="Proteomes" id="UP001157502">
    <property type="component" value="Chromosome 29"/>
</dbReference>
<sequence>MPSGSRVLVWVLGSQGCAVGTHGMMYSRRHIITSQGKVERSGPSASAKVISRCISSQILIDISGHEAAFAPENTRVRLCARFQLSTPQRGFPSMKGVPKSQ</sequence>
<gene>
    <name evidence="1" type="ORF">DPEC_G00307600</name>
</gene>
<protein>
    <submittedName>
        <fullName evidence="1">Uncharacterized protein</fullName>
    </submittedName>
</protein>
<keyword evidence="2" id="KW-1185">Reference proteome</keyword>
<evidence type="ECO:0000313" key="2">
    <source>
        <dbReference type="Proteomes" id="UP001157502"/>
    </source>
</evidence>
<accession>A0ACC2FED8</accession>
<evidence type="ECO:0000313" key="1">
    <source>
        <dbReference type="EMBL" id="KAJ7989734.1"/>
    </source>
</evidence>
<organism evidence="1 2">
    <name type="scientific">Dallia pectoralis</name>
    <name type="common">Alaska blackfish</name>
    <dbReference type="NCBI Taxonomy" id="75939"/>
    <lineage>
        <taxon>Eukaryota</taxon>
        <taxon>Metazoa</taxon>
        <taxon>Chordata</taxon>
        <taxon>Craniata</taxon>
        <taxon>Vertebrata</taxon>
        <taxon>Euteleostomi</taxon>
        <taxon>Actinopterygii</taxon>
        <taxon>Neopterygii</taxon>
        <taxon>Teleostei</taxon>
        <taxon>Protacanthopterygii</taxon>
        <taxon>Esociformes</taxon>
        <taxon>Umbridae</taxon>
        <taxon>Dallia</taxon>
    </lineage>
</organism>
<name>A0ACC2FED8_DALPE</name>
<comment type="caution">
    <text evidence="1">The sequence shown here is derived from an EMBL/GenBank/DDBJ whole genome shotgun (WGS) entry which is preliminary data.</text>
</comment>